<feature type="transmembrane region" description="Helical" evidence="8">
    <location>
        <begin position="34"/>
        <end position="58"/>
    </location>
</feature>
<keyword evidence="3" id="KW-1003">Cell membrane</keyword>
<evidence type="ECO:0000256" key="5">
    <source>
        <dbReference type="ARBA" id="ARBA00022989"/>
    </source>
</evidence>
<dbReference type="GO" id="GO:0022857">
    <property type="term" value="F:transmembrane transporter activity"/>
    <property type="evidence" value="ECO:0007669"/>
    <property type="project" value="InterPro"/>
</dbReference>
<feature type="transmembrane region" description="Helical" evidence="8">
    <location>
        <begin position="134"/>
        <end position="156"/>
    </location>
</feature>
<sequence length="421" mass="46308">MSNENGQTAPETITLDHDENPLDFSSARRWTCTIIVVFMTATIAFCSSIHTAAISAIAQDLGCSSTVAILGVTTFLLGFGTVTNSGGSLTDLWPLTHRSVPLALFTAASFLGPVIAPIVGGFLTEYGSWRWDFWLVSILSAVIYITMVVFLPETYAPRLLQAKRRKHGIEEPHQKLTVILRTNITRPSIMFLTEPILFLLSLYMAFIYGILYLDFTAYPYVFQQTRHWDTGISGLSFLGIGTGMAIATAASPYINRVYATWVKKLGAPQPEARLPHLILLSWLVPTGLFWFAWTADTSIHWASCIISGIPFGIGFVVLSLGITSYLIDCYGKYAASALAANAILRSAFGAGFPLFSHQMYDKLGAAWATSILGFISVALAPLPWVFYRFGPRIRAQSTFHQRAIEEEFEVAATVDQSKKEG</sequence>
<dbReference type="Proteomes" id="UP000693738">
    <property type="component" value="Unassembled WGS sequence"/>
</dbReference>
<evidence type="ECO:0008006" key="11">
    <source>
        <dbReference type="Google" id="ProtNLM"/>
    </source>
</evidence>
<comment type="caution">
    <text evidence="9">The sequence shown here is derived from an EMBL/GenBank/DDBJ whole genome shotgun (WGS) entry which is preliminary data.</text>
</comment>
<evidence type="ECO:0000256" key="3">
    <source>
        <dbReference type="ARBA" id="ARBA00022475"/>
    </source>
</evidence>
<evidence type="ECO:0000313" key="9">
    <source>
        <dbReference type="EMBL" id="CAG7562541.1"/>
    </source>
</evidence>
<accession>A0A8J2IQ63</accession>
<evidence type="ECO:0000256" key="4">
    <source>
        <dbReference type="ARBA" id="ARBA00022692"/>
    </source>
</evidence>
<dbReference type="AlphaFoldDB" id="A0A8J2IQ63"/>
<dbReference type="GO" id="GO:0005886">
    <property type="term" value="C:plasma membrane"/>
    <property type="evidence" value="ECO:0007669"/>
    <property type="project" value="TreeGrafter"/>
</dbReference>
<evidence type="ECO:0000256" key="1">
    <source>
        <dbReference type="ARBA" id="ARBA00004651"/>
    </source>
</evidence>
<proteinExistence type="predicted"/>
<feature type="transmembrane region" description="Helical" evidence="8">
    <location>
        <begin position="189"/>
        <end position="211"/>
    </location>
</feature>
<evidence type="ECO:0000256" key="7">
    <source>
        <dbReference type="ARBA" id="ARBA00023180"/>
    </source>
</evidence>
<dbReference type="InterPro" id="IPR011701">
    <property type="entry name" value="MFS"/>
</dbReference>
<feature type="transmembrane region" description="Helical" evidence="8">
    <location>
        <begin position="231"/>
        <end position="254"/>
    </location>
</feature>
<evidence type="ECO:0000256" key="2">
    <source>
        <dbReference type="ARBA" id="ARBA00022448"/>
    </source>
</evidence>
<comment type="subcellular location">
    <subcellularLocation>
        <location evidence="1">Cell membrane</location>
        <topology evidence="1">Multi-pass membrane protein</topology>
    </subcellularLocation>
</comment>
<reference evidence="9" key="1">
    <citation type="submission" date="2021-05" db="EMBL/GenBank/DDBJ databases">
        <authorList>
            <person name="Khan N."/>
        </authorList>
    </citation>
    <scope>NUCLEOTIDE SEQUENCE</scope>
</reference>
<feature type="transmembrane region" description="Helical" evidence="8">
    <location>
        <begin position="333"/>
        <end position="355"/>
    </location>
</feature>
<feature type="transmembrane region" description="Helical" evidence="8">
    <location>
        <begin position="64"/>
        <end position="82"/>
    </location>
</feature>
<keyword evidence="5 8" id="KW-1133">Transmembrane helix</keyword>
<dbReference type="EMBL" id="CAJSTJ010000151">
    <property type="protein sequence ID" value="CAG7562541.1"/>
    <property type="molecule type" value="Genomic_DNA"/>
</dbReference>
<dbReference type="PANTHER" id="PTHR23502:SF186">
    <property type="entry name" value="MAJOR FACILITATOR SUPERFAMILY (MFS) PROFILE DOMAIN-CONTAINING PROTEIN"/>
    <property type="match status" value="1"/>
</dbReference>
<feature type="transmembrane region" description="Helical" evidence="8">
    <location>
        <begin position="299"/>
        <end position="321"/>
    </location>
</feature>
<feature type="transmembrane region" description="Helical" evidence="8">
    <location>
        <begin position="274"/>
        <end position="293"/>
    </location>
</feature>
<keyword evidence="6 8" id="KW-0472">Membrane</keyword>
<feature type="transmembrane region" description="Helical" evidence="8">
    <location>
        <begin position="102"/>
        <end position="122"/>
    </location>
</feature>
<name>A0A8J2IQ63_FUSEQ</name>
<keyword evidence="7" id="KW-0325">Glycoprotein</keyword>
<keyword evidence="2" id="KW-0813">Transport</keyword>
<evidence type="ECO:0000313" key="10">
    <source>
        <dbReference type="Proteomes" id="UP000693738"/>
    </source>
</evidence>
<gene>
    <name evidence="9" type="ORF">FEQUK3_LOCUS8248</name>
</gene>
<dbReference type="Pfam" id="PF07690">
    <property type="entry name" value="MFS_1"/>
    <property type="match status" value="1"/>
</dbReference>
<evidence type="ECO:0000256" key="8">
    <source>
        <dbReference type="SAM" id="Phobius"/>
    </source>
</evidence>
<organism evidence="9 10">
    <name type="scientific">Fusarium equiseti</name>
    <name type="common">Fusarium scirpi</name>
    <dbReference type="NCBI Taxonomy" id="61235"/>
    <lineage>
        <taxon>Eukaryota</taxon>
        <taxon>Fungi</taxon>
        <taxon>Dikarya</taxon>
        <taxon>Ascomycota</taxon>
        <taxon>Pezizomycotina</taxon>
        <taxon>Sordariomycetes</taxon>
        <taxon>Hypocreomycetidae</taxon>
        <taxon>Hypocreales</taxon>
        <taxon>Nectriaceae</taxon>
        <taxon>Fusarium</taxon>
        <taxon>Fusarium incarnatum-equiseti species complex</taxon>
    </lineage>
</organism>
<protein>
    <recommendedName>
        <fullName evidence="11">Major facilitator superfamily (MFS) profile domain-containing protein</fullName>
    </recommendedName>
</protein>
<keyword evidence="4 8" id="KW-0812">Transmembrane</keyword>
<evidence type="ECO:0000256" key="6">
    <source>
        <dbReference type="ARBA" id="ARBA00023136"/>
    </source>
</evidence>
<dbReference type="PANTHER" id="PTHR23502">
    <property type="entry name" value="MAJOR FACILITATOR SUPERFAMILY"/>
    <property type="match status" value="1"/>
</dbReference>
<feature type="transmembrane region" description="Helical" evidence="8">
    <location>
        <begin position="367"/>
        <end position="387"/>
    </location>
</feature>